<feature type="transmembrane region" description="Helical" evidence="1">
    <location>
        <begin position="110"/>
        <end position="132"/>
    </location>
</feature>
<feature type="transmembrane region" description="Helical" evidence="1">
    <location>
        <begin position="153"/>
        <end position="181"/>
    </location>
</feature>
<dbReference type="EMBL" id="BAWO01000002">
    <property type="protein sequence ID" value="GAJ38323.1"/>
    <property type="molecule type" value="Genomic_DNA"/>
</dbReference>
<proteinExistence type="predicted"/>
<evidence type="ECO:0000313" key="3">
    <source>
        <dbReference type="Proteomes" id="UP000023561"/>
    </source>
</evidence>
<name>A0A023DAB9_9BACL</name>
<protein>
    <recommendedName>
        <fullName evidence="4">ABC transporter permease protein</fullName>
    </recommendedName>
</protein>
<keyword evidence="1" id="KW-0812">Transmembrane</keyword>
<dbReference type="AlphaFoldDB" id="A0A023DAB9"/>
<feature type="transmembrane region" description="Helical" evidence="1">
    <location>
        <begin position="201"/>
        <end position="224"/>
    </location>
</feature>
<feature type="transmembrane region" description="Helical" evidence="1">
    <location>
        <begin position="288"/>
        <end position="308"/>
    </location>
</feature>
<dbReference type="PANTHER" id="PTHR37305">
    <property type="entry name" value="INTEGRAL MEMBRANE PROTEIN-RELATED"/>
    <property type="match status" value="1"/>
</dbReference>
<dbReference type="OrthoDB" id="8613028at2"/>
<dbReference type="Proteomes" id="UP000023561">
    <property type="component" value="Unassembled WGS sequence"/>
</dbReference>
<feature type="transmembrane region" description="Helical" evidence="1">
    <location>
        <begin position="236"/>
        <end position="256"/>
    </location>
</feature>
<accession>A0A023DAB9</accession>
<dbReference type="RefSeq" id="WP_052510006.1">
    <property type="nucleotide sequence ID" value="NZ_BAWO01000002.1"/>
</dbReference>
<dbReference type="GO" id="GO:0005886">
    <property type="term" value="C:plasma membrane"/>
    <property type="evidence" value="ECO:0007669"/>
    <property type="project" value="UniProtKB-SubCell"/>
</dbReference>
<gene>
    <name evidence="2" type="ORF">GCA01S_002_01110</name>
</gene>
<reference evidence="2 3" key="1">
    <citation type="submission" date="2014-04" db="EMBL/GenBank/DDBJ databases">
        <title>Whole genome shotgun sequence of Geobacillus caldoxylosilyticus NBRC 107762.</title>
        <authorList>
            <person name="Hosoyama A."/>
            <person name="Hosoyama Y."/>
            <person name="Katano-Makiyama Y."/>
            <person name="Tsuchikane K."/>
            <person name="Ohji S."/>
            <person name="Ichikawa N."/>
            <person name="Yamazoe A."/>
            <person name="Fujita N."/>
        </authorList>
    </citation>
    <scope>NUCLEOTIDE SEQUENCE [LARGE SCALE GENOMIC DNA]</scope>
    <source>
        <strain evidence="2 3">NBRC 107762</strain>
    </source>
</reference>
<sequence>MPSILSLIQNENMKIYRRIGTWFMIALLALSTLAGALITKATHKEPKNWKAEVASEIKEMEAQLSEEKVPKMYKNHLEQQLKINEYRLEHNIKPVASNTFWGYLVSSADIIALITLFTIIVAAGSVANEFSWGTIKLLLIRSASRTKILLSKYIAALLFALCMLLLLFVFSSVVGAIVFGIENIREPYLAYQNGTVVEKSMLLHVMQVYALNCVDLVMMTTFAFMISAVFRNHSLAVGLATFALFAGPQITTLLAMKFDWAKYLLFANTDLTQYIDGTPLVEGMTMPFSMMMLLIYFVIFNALTWFIFRKRDIAA</sequence>
<evidence type="ECO:0008006" key="4">
    <source>
        <dbReference type="Google" id="ProtNLM"/>
    </source>
</evidence>
<keyword evidence="1" id="KW-0472">Membrane</keyword>
<dbReference type="GO" id="GO:0140359">
    <property type="term" value="F:ABC-type transporter activity"/>
    <property type="evidence" value="ECO:0007669"/>
    <property type="project" value="InterPro"/>
</dbReference>
<dbReference type="Pfam" id="PF12679">
    <property type="entry name" value="ABC2_membrane_2"/>
    <property type="match status" value="1"/>
</dbReference>
<comment type="caution">
    <text evidence="2">The sequence shown here is derived from an EMBL/GenBank/DDBJ whole genome shotgun (WGS) entry which is preliminary data.</text>
</comment>
<dbReference type="PANTHER" id="PTHR37305:SF1">
    <property type="entry name" value="MEMBRANE PROTEIN"/>
    <property type="match status" value="1"/>
</dbReference>
<evidence type="ECO:0000313" key="2">
    <source>
        <dbReference type="EMBL" id="GAJ38323.1"/>
    </source>
</evidence>
<organism evidence="2 3">
    <name type="scientific">Parageobacillus caldoxylosilyticus NBRC 107762</name>
    <dbReference type="NCBI Taxonomy" id="1220594"/>
    <lineage>
        <taxon>Bacteria</taxon>
        <taxon>Bacillati</taxon>
        <taxon>Bacillota</taxon>
        <taxon>Bacilli</taxon>
        <taxon>Bacillales</taxon>
        <taxon>Anoxybacillaceae</taxon>
        <taxon>Saccharococcus</taxon>
    </lineage>
</organism>
<evidence type="ECO:0000256" key="1">
    <source>
        <dbReference type="SAM" id="Phobius"/>
    </source>
</evidence>
<keyword evidence="3" id="KW-1185">Reference proteome</keyword>
<keyword evidence="1" id="KW-1133">Transmembrane helix</keyword>
<feature type="transmembrane region" description="Helical" evidence="1">
    <location>
        <begin position="21"/>
        <end position="39"/>
    </location>
</feature>